<feature type="region of interest" description="Disordered" evidence="1">
    <location>
        <begin position="59"/>
        <end position="83"/>
    </location>
</feature>
<dbReference type="AlphaFoldDB" id="A0A0A9E5Q7"/>
<accession>A0A0A9E5Q7</accession>
<feature type="compositionally biased region" description="Low complexity" evidence="1">
    <location>
        <begin position="59"/>
        <end position="74"/>
    </location>
</feature>
<protein>
    <submittedName>
        <fullName evidence="2">Uncharacterized protein</fullName>
    </submittedName>
</protein>
<proteinExistence type="predicted"/>
<reference evidence="2" key="1">
    <citation type="submission" date="2014-09" db="EMBL/GenBank/DDBJ databases">
        <authorList>
            <person name="Magalhaes I.L.F."/>
            <person name="Oliveira U."/>
            <person name="Santos F.R."/>
            <person name="Vidigal T.H.D.A."/>
            <person name="Brescovit A.D."/>
            <person name="Santos A.J."/>
        </authorList>
    </citation>
    <scope>NUCLEOTIDE SEQUENCE</scope>
    <source>
        <tissue evidence="2">Shoot tissue taken approximately 20 cm above the soil surface</tissue>
    </source>
</reference>
<organism evidence="2">
    <name type="scientific">Arundo donax</name>
    <name type="common">Giant reed</name>
    <name type="synonym">Donax arundinaceus</name>
    <dbReference type="NCBI Taxonomy" id="35708"/>
    <lineage>
        <taxon>Eukaryota</taxon>
        <taxon>Viridiplantae</taxon>
        <taxon>Streptophyta</taxon>
        <taxon>Embryophyta</taxon>
        <taxon>Tracheophyta</taxon>
        <taxon>Spermatophyta</taxon>
        <taxon>Magnoliopsida</taxon>
        <taxon>Liliopsida</taxon>
        <taxon>Poales</taxon>
        <taxon>Poaceae</taxon>
        <taxon>PACMAD clade</taxon>
        <taxon>Arundinoideae</taxon>
        <taxon>Arundineae</taxon>
        <taxon>Arundo</taxon>
    </lineage>
</organism>
<name>A0A0A9E5Q7_ARUDO</name>
<feature type="region of interest" description="Disordered" evidence="1">
    <location>
        <begin position="20"/>
        <end position="46"/>
    </location>
</feature>
<sequence length="83" mass="8785">MSYMWMKALKRSQVYPTQVLPRTGSGLSRMATPTTPKPASSSPATSIVVPESCPILPASPKSLSRASSLSSRASLPPPTIVEE</sequence>
<dbReference type="EMBL" id="GBRH01203527">
    <property type="protein sequence ID" value="JAD94368.1"/>
    <property type="molecule type" value="Transcribed_RNA"/>
</dbReference>
<feature type="compositionally biased region" description="Low complexity" evidence="1">
    <location>
        <begin position="31"/>
        <end position="46"/>
    </location>
</feature>
<reference evidence="2" key="2">
    <citation type="journal article" date="2015" name="Data Brief">
        <title>Shoot transcriptome of the giant reed, Arundo donax.</title>
        <authorList>
            <person name="Barrero R.A."/>
            <person name="Guerrero F.D."/>
            <person name="Moolhuijzen P."/>
            <person name="Goolsby J.A."/>
            <person name="Tidwell J."/>
            <person name="Bellgard S.E."/>
            <person name="Bellgard M.I."/>
        </authorList>
    </citation>
    <scope>NUCLEOTIDE SEQUENCE</scope>
    <source>
        <tissue evidence="2">Shoot tissue taken approximately 20 cm above the soil surface</tissue>
    </source>
</reference>
<evidence type="ECO:0000256" key="1">
    <source>
        <dbReference type="SAM" id="MobiDB-lite"/>
    </source>
</evidence>
<evidence type="ECO:0000313" key="2">
    <source>
        <dbReference type="EMBL" id="JAD94368.1"/>
    </source>
</evidence>